<protein>
    <submittedName>
        <fullName evidence="3">E3 ubiquitin-protein ligase ORTHRUS 2</fullName>
    </submittedName>
</protein>
<evidence type="ECO:0000256" key="1">
    <source>
        <dbReference type="SAM" id="MobiDB-lite"/>
    </source>
</evidence>
<reference evidence="3" key="1">
    <citation type="submission" date="2020-12" db="UniProtKB">
        <authorList>
            <consortium name="WormBaseParasite"/>
        </authorList>
    </citation>
    <scope>IDENTIFICATION</scope>
    <source>
        <strain evidence="3">MHco3</strain>
    </source>
</reference>
<dbReference type="WBParaSite" id="HCON_00147780-00001">
    <property type="protein sequence ID" value="HCON_00147780-00001"/>
    <property type="gene ID" value="HCON_00147780"/>
</dbReference>
<name>A0A7I5ECW9_HAECO</name>
<sequence length="132" mass="15123">MRFVATKARAECPPCRERIKDIGMADTVNSIVDVLLGKDPDKKRTAEELQREDDMFAKAVIELRNENRFFPGVVPPRAKPVRPRTPQRRTVSQVPRQESSRIRSPFQGLIGRQGHTRLCQDTNTCSNVFCMR</sequence>
<evidence type="ECO:0000313" key="3">
    <source>
        <dbReference type="WBParaSite" id="HCON_00147780-00001"/>
    </source>
</evidence>
<dbReference type="Proteomes" id="UP000025227">
    <property type="component" value="Unplaced"/>
</dbReference>
<feature type="region of interest" description="Disordered" evidence="1">
    <location>
        <begin position="74"/>
        <end position="102"/>
    </location>
</feature>
<proteinExistence type="predicted"/>
<accession>A0A7I5ECW9</accession>
<evidence type="ECO:0000313" key="2">
    <source>
        <dbReference type="Proteomes" id="UP000025227"/>
    </source>
</evidence>
<keyword evidence="2" id="KW-1185">Reference proteome</keyword>
<organism evidence="2 3">
    <name type="scientific">Haemonchus contortus</name>
    <name type="common">Barber pole worm</name>
    <dbReference type="NCBI Taxonomy" id="6289"/>
    <lineage>
        <taxon>Eukaryota</taxon>
        <taxon>Metazoa</taxon>
        <taxon>Ecdysozoa</taxon>
        <taxon>Nematoda</taxon>
        <taxon>Chromadorea</taxon>
        <taxon>Rhabditida</taxon>
        <taxon>Rhabditina</taxon>
        <taxon>Rhabditomorpha</taxon>
        <taxon>Strongyloidea</taxon>
        <taxon>Trichostrongylidae</taxon>
        <taxon>Haemonchus</taxon>
    </lineage>
</organism>
<dbReference type="AlphaFoldDB" id="A0A7I5ECW9"/>